<dbReference type="GeneID" id="36344238"/>
<gene>
    <name evidence="1" type="ORF">EGR_08523</name>
</gene>
<protein>
    <submittedName>
        <fullName evidence="1">Synaptotagmin XV-a</fullName>
    </submittedName>
</protein>
<dbReference type="CTD" id="36344238"/>
<dbReference type="AlphaFoldDB" id="W6UES8"/>
<name>W6UES8_ECHGR</name>
<dbReference type="Proteomes" id="UP000019149">
    <property type="component" value="Unassembled WGS sequence"/>
</dbReference>
<dbReference type="OrthoDB" id="10259057at2759"/>
<evidence type="ECO:0000313" key="2">
    <source>
        <dbReference type="Proteomes" id="UP000019149"/>
    </source>
</evidence>
<organism evidence="1 2">
    <name type="scientific">Echinococcus granulosus</name>
    <name type="common">Hydatid tapeworm</name>
    <dbReference type="NCBI Taxonomy" id="6210"/>
    <lineage>
        <taxon>Eukaryota</taxon>
        <taxon>Metazoa</taxon>
        <taxon>Spiralia</taxon>
        <taxon>Lophotrochozoa</taxon>
        <taxon>Platyhelminthes</taxon>
        <taxon>Cestoda</taxon>
        <taxon>Eucestoda</taxon>
        <taxon>Cyclophyllidea</taxon>
        <taxon>Taeniidae</taxon>
        <taxon>Echinococcus</taxon>
        <taxon>Echinococcus granulosus group</taxon>
    </lineage>
</organism>
<accession>W6UES8</accession>
<comment type="caution">
    <text evidence="1">The sequence shown here is derived from an EMBL/GenBank/DDBJ whole genome shotgun (WGS) entry which is preliminary data.</text>
</comment>
<dbReference type="RefSeq" id="XP_024347808.1">
    <property type="nucleotide sequence ID" value="XM_024497772.1"/>
</dbReference>
<dbReference type="KEGG" id="egl:EGR_08523"/>
<evidence type="ECO:0000313" key="1">
    <source>
        <dbReference type="EMBL" id="EUB56612.1"/>
    </source>
</evidence>
<keyword evidence="2" id="KW-1185">Reference proteome</keyword>
<sequence length="211" mass="24054">MPVAASGSTLNDMRFYLSLFTPLSGLIETASRDVSRKKLHRQSRETERMLQTIRSRVVEGWRSLPLPVSAPTPSFMQQSTVESTSSLREMDSPSGWSTPIKYRPSAFAKSRELGRLDPNLYLSETNEDLYDVPIDHLGRVWFTISYYETAEQLRITIHKARNLRSPRYQSFRSSSAIISNDMTSLSLLTPAPSQDCRIRKVLHTLSYSVFT</sequence>
<dbReference type="EMBL" id="APAU02000109">
    <property type="protein sequence ID" value="EUB56612.1"/>
    <property type="molecule type" value="Genomic_DNA"/>
</dbReference>
<proteinExistence type="predicted"/>
<reference evidence="1 2" key="1">
    <citation type="journal article" date="2013" name="Nat. Genet.">
        <title>The genome of the hydatid tapeworm Echinococcus granulosus.</title>
        <authorList>
            <person name="Zheng H."/>
            <person name="Zhang W."/>
            <person name="Zhang L."/>
            <person name="Zhang Z."/>
            <person name="Li J."/>
            <person name="Lu G."/>
            <person name="Zhu Y."/>
            <person name="Wang Y."/>
            <person name="Huang Y."/>
            <person name="Liu J."/>
            <person name="Kang H."/>
            <person name="Chen J."/>
            <person name="Wang L."/>
            <person name="Chen A."/>
            <person name="Yu S."/>
            <person name="Gao Z."/>
            <person name="Jin L."/>
            <person name="Gu W."/>
            <person name="Wang Z."/>
            <person name="Zhao L."/>
            <person name="Shi B."/>
            <person name="Wen H."/>
            <person name="Lin R."/>
            <person name="Jones M.K."/>
            <person name="Brejova B."/>
            <person name="Vinar T."/>
            <person name="Zhao G."/>
            <person name="McManus D.P."/>
            <person name="Chen Z."/>
            <person name="Zhou Y."/>
            <person name="Wang S."/>
        </authorList>
    </citation>
    <scope>NUCLEOTIDE SEQUENCE [LARGE SCALE GENOMIC DNA]</scope>
</reference>
<dbReference type="STRING" id="6210.W6UES8"/>